<comment type="similarity">
    <text evidence="1">Belongs to the peptidase C2 family.</text>
</comment>
<gene>
    <name evidence="8" type="ORF">FNK824_LOCUS32329</name>
</gene>
<dbReference type="PANTHER" id="PTHR10183:SF379">
    <property type="entry name" value="CALPAIN-5"/>
    <property type="match status" value="1"/>
</dbReference>
<evidence type="ECO:0000313" key="9">
    <source>
        <dbReference type="Proteomes" id="UP000663874"/>
    </source>
</evidence>
<dbReference type="PROSITE" id="PS50203">
    <property type="entry name" value="CALPAIN_CAT"/>
    <property type="match status" value="1"/>
</dbReference>
<keyword evidence="3" id="KW-0378">Hydrolase</keyword>
<dbReference type="EMBL" id="CAJOBE010011015">
    <property type="protein sequence ID" value="CAF4121592.1"/>
    <property type="molecule type" value="Genomic_DNA"/>
</dbReference>
<feature type="non-terminal residue" evidence="8">
    <location>
        <position position="1"/>
    </location>
</feature>
<dbReference type="GO" id="GO:0006508">
    <property type="term" value="P:proteolysis"/>
    <property type="evidence" value="ECO:0007669"/>
    <property type="project" value="UniProtKB-KW"/>
</dbReference>
<reference evidence="8" key="1">
    <citation type="submission" date="2021-02" db="EMBL/GenBank/DDBJ databases">
        <authorList>
            <person name="Nowell W R."/>
        </authorList>
    </citation>
    <scope>NUCLEOTIDE SEQUENCE</scope>
</reference>
<accession>A0A819WEG6</accession>
<dbReference type="Pfam" id="PF00648">
    <property type="entry name" value="Peptidase_C2"/>
    <property type="match status" value="1"/>
</dbReference>
<dbReference type="InterPro" id="IPR022684">
    <property type="entry name" value="Calpain_cysteine_protease"/>
</dbReference>
<dbReference type="GO" id="GO:0005737">
    <property type="term" value="C:cytoplasm"/>
    <property type="evidence" value="ECO:0007669"/>
    <property type="project" value="TreeGrafter"/>
</dbReference>
<dbReference type="InterPro" id="IPR038765">
    <property type="entry name" value="Papain-like_cys_pep_sf"/>
</dbReference>
<comment type="caution">
    <text evidence="8">The sequence shown here is derived from an EMBL/GenBank/DDBJ whole genome shotgun (WGS) entry which is preliminary data.</text>
</comment>
<dbReference type="GO" id="GO:0004198">
    <property type="term" value="F:calcium-dependent cysteine-type endopeptidase activity"/>
    <property type="evidence" value="ECO:0007669"/>
    <property type="project" value="InterPro"/>
</dbReference>
<evidence type="ECO:0000256" key="4">
    <source>
        <dbReference type="ARBA" id="ARBA00022807"/>
    </source>
</evidence>
<evidence type="ECO:0000256" key="6">
    <source>
        <dbReference type="PROSITE-ProRule" id="PRU00239"/>
    </source>
</evidence>
<dbReference type="PANTHER" id="PTHR10183">
    <property type="entry name" value="CALPAIN"/>
    <property type="match status" value="1"/>
</dbReference>
<dbReference type="AlphaFoldDB" id="A0A819WEG6"/>
<dbReference type="Proteomes" id="UP000663874">
    <property type="component" value="Unassembled WGS sequence"/>
</dbReference>
<organism evidence="8 9">
    <name type="scientific">Rotaria sordida</name>
    <dbReference type="NCBI Taxonomy" id="392033"/>
    <lineage>
        <taxon>Eukaryota</taxon>
        <taxon>Metazoa</taxon>
        <taxon>Spiralia</taxon>
        <taxon>Gnathifera</taxon>
        <taxon>Rotifera</taxon>
        <taxon>Eurotatoria</taxon>
        <taxon>Bdelloidea</taxon>
        <taxon>Philodinida</taxon>
        <taxon>Philodinidae</taxon>
        <taxon>Rotaria</taxon>
    </lineage>
</organism>
<name>A0A819WEG6_9BILA</name>
<feature type="domain" description="Calpain catalytic" evidence="7">
    <location>
        <begin position="1"/>
        <end position="85"/>
    </location>
</feature>
<comment type="caution">
    <text evidence="6">Lacks conserved residue(s) required for the propagation of feature annotation.</text>
</comment>
<evidence type="ECO:0000256" key="5">
    <source>
        <dbReference type="PIRSR" id="PIRSR622684-1"/>
    </source>
</evidence>
<protein>
    <recommendedName>
        <fullName evidence="7">Calpain catalytic domain-containing protein</fullName>
    </recommendedName>
</protein>
<evidence type="ECO:0000313" key="8">
    <source>
        <dbReference type="EMBL" id="CAF4121592.1"/>
    </source>
</evidence>
<evidence type="ECO:0000259" key="7">
    <source>
        <dbReference type="PROSITE" id="PS50203"/>
    </source>
</evidence>
<evidence type="ECO:0000256" key="3">
    <source>
        <dbReference type="ARBA" id="ARBA00022801"/>
    </source>
</evidence>
<proteinExistence type="inferred from homology"/>
<dbReference type="SUPFAM" id="SSF54001">
    <property type="entry name" value="Cysteine proteinases"/>
    <property type="match status" value="1"/>
</dbReference>
<feature type="active site" evidence="5">
    <location>
        <position position="43"/>
    </location>
</feature>
<dbReference type="InterPro" id="IPR001300">
    <property type="entry name" value="Peptidase_C2_calpain_cat"/>
</dbReference>
<dbReference type="Gene3D" id="3.90.70.10">
    <property type="entry name" value="Cysteine proteinases"/>
    <property type="match status" value="1"/>
</dbReference>
<evidence type="ECO:0000256" key="2">
    <source>
        <dbReference type="ARBA" id="ARBA00022670"/>
    </source>
</evidence>
<evidence type="ECO:0000256" key="1">
    <source>
        <dbReference type="ARBA" id="ARBA00007623"/>
    </source>
</evidence>
<sequence>PDPIEREAKMPNGLVKGHAYAVTAAVRVKLTNGEVVQIIRCRNPWGNEVEWRGAWSDEDKVHWNTVDPYTREQLRYKKQADGEFW</sequence>
<keyword evidence="2" id="KW-0645">Protease</keyword>
<feature type="active site" evidence="5">
    <location>
        <position position="18"/>
    </location>
</feature>
<keyword evidence="4" id="KW-0788">Thiol protease</keyword>